<sequence length="89" mass="10053">MELKFVAPPLPGQFVYTLCVRSDSYVDFDFVHNVPDEDDDDGYEEDDLDEELDEDDEEDDAEEGEDATAGGETKSHIDIDKLSEYVARA</sequence>
<dbReference type="InterPro" id="IPR014756">
    <property type="entry name" value="Ig_E-set"/>
</dbReference>
<proteinExistence type="predicted"/>
<organism evidence="2 3">
    <name type="scientific">Dibothriocephalus latus</name>
    <name type="common">Fish tapeworm</name>
    <name type="synonym">Diphyllobothrium latum</name>
    <dbReference type="NCBI Taxonomy" id="60516"/>
    <lineage>
        <taxon>Eukaryota</taxon>
        <taxon>Metazoa</taxon>
        <taxon>Spiralia</taxon>
        <taxon>Lophotrochozoa</taxon>
        <taxon>Platyhelminthes</taxon>
        <taxon>Cestoda</taxon>
        <taxon>Eucestoda</taxon>
        <taxon>Diphyllobothriidea</taxon>
        <taxon>Diphyllobothriidae</taxon>
        <taxon>Dibothriocephalus</taxon>
    </lineage>
</organism>
<reference evidence="2 3" key="1">
    <citation type="submission" date="2018-11" db="EMBL/GenBank/DDBJ databases">
        <authorList>
            <consortium name="Pathogen Informatics"/>
        </authorList>
    </citation>
    <scope>NUCLEOTIDE SEQUENCE [LARGE SCALE GENOMIC DNA]</scope>
</reference>
<accession>A0A3P7N3H8</accession>
<name>A0A3P7N3H8_DIBLA</name>
<dbReference type="Proteomes" id="UP000281553">
    <property type="component" value="Unassembled WGS sequence"/>
</dbReference>
<dbReference type="EMBL" id="UYRU01078504">
    <property type="protein sequence ID" value="VDN29227.1"/>
    <property type="molecule type" value="Genomic_DNA"/>
</dbReference>
<dbReference type="SUPFAM" id="SSF81296">
    <property type="entry name" value="E set domains"/>
    <property type="match status" value="1"/>
</dbReference>
<evidence type="ECO:0000313" key="3">
    <source>
        <dbReference type="Proteomes" id="UP000281553"/>
    </source>
</evidence>
<feature type="region of interest" description="Disordered" evidence="1">
    <location>
        <begin position="31"/>
        <end position="77"/>
    </location>
</feature>
<gene>
    <name evidence="2" type="ORF">DILT_LOCUS15329</name>
</gene>
<dbReference type="Gene3D" id="2.60.40.150">
    <property type="entry name" value="C2 domain"/>
    <property type="match status" value="1"/>
</dbReference>
<evidence type="ECO:0000313" key="2">
    <source>
        <dbReference type="EMBL" id="VDN29227.1"/>
    </source>
</evidence>
<feature type="compositionally biased region" description="Acidic residues" evidence="1">
    <location>
        <begin position="36"/>
        <end position="66"/>
    </location>
</feature>
<dbReference type="OrthoDB" id="6285592at2759"/>
<keyword evidence="3" id="KW-1185">Reference proteome</keyword>
<dbReference type="InterPro" id="IPR035892">
    <property type="entry name" value="C2_domain_sf"/>
</dbReference>
<evidence type="ECO:0008006" key="4">
    <source>
        <dbReference type="Google" id="ProtNLM"/>
    </source>
</evidence>
<dbReference type="AlphaFoldDB" id="A0A3P7N3H8"/>
<evidence type="ECO:0000256" key="1">
    <source>
        <dbReference type="SAM" id="MobiDB-lite"/>
    </source>
</evidence>
<protein>
    <recommendedName>
        <fullName evidence="4">SEC63 domain-containing protein</fullName>
    </recommendedName>
</protein>